<reference evidence="1" key="1">
    <citation type="submission" date="2020-04" db="EMBL/GenBank/DDBJ databases">
        <authorList>
            <person name="Alioto T."/>
            <person name="Alioto T."/>
            <person name="Gomez Garrido J."/>
        </authorList>
    </citation>
    <scope>NUCLEOTIDE SEQUENCE</scope>
    <source>
        <strain evidence="1">A484AB</strain>
    </source>
</reference>
<organism evidence="1 2">
    <name type="scientific">Paramuricea clavata</name>
    <name type="common">Red gorgonian</name>
    <name type="synonym">Violescent sea-whip</name>
    <dbReference type="NCBI Taxonomy" id="317549"/>
    <lineage>
        <taxon>Eukaryota</taxon>
        <taxon>Metazoa</taxon>
        <taxon>Cnidaria</taxon>
        <taxon>Anthozoa</taxon>
        <taxon>Octocorallia</taxon>
        <taxon>Malacalcyonacea</taxon>
        <taxon>Plexauridae</taxon>
        <taxon>Paramuricea</taxon>
    </lineage>
</organism>
<proteinExistence type="predicted"/>
<dbReference type="AlphaFoldDB" id="A0A6S7ILK2"/>
<protein>
    <submittedName>
        <fullName evidence="1">Uncharacterized protein</fullName>
    </submittedName>
</protein>
<evidence type="ECO:0000313" key="2">
    <source>
        <dbReference type="Proteomes" id="UP001152795"/>
    </source>
</evidence>
<sequence length="78" mass="8927">METKTGKEIEGRSTYSQWNSGVMRKKMHFQGSLIESAWNSRHSLLQTTFFQGWRQKLARKSRGDQLIHSGIPGSCGKK</sequence>
<gene>
    <name evidence="1" type="ORF">PACLA_8A036418</name>
</gene>
<dbReference type="Proteomes" id="UP001152795">
    <property type="component" value="Unassembled WGS sequence"/>
</dbReference>
<keyword evidence="2" id="KW-1185">Reference proteome</keyword>
<accession>A0A6S7ILK2</accession>
<dbReference type="EMBL" id="CACRXK020009942">
    <property type="protein sequence ID" value="CAB4018293.1"/>
    <property type="molecule type" value="Genomic_DNA"/>
</dbReference>
<name>A0A6S7ILK2_PARCT</name>
<comment type="caution">
    <text evidence="1">The sequence shown here is derived from an EMBL/GenBank/DDBJ whole genome shotgun (WGS) entry which is preliminary data.</text>
</comment>
<evidence type="ECO:0000313" key="1">
    <source>
        <dbReference type="EMBL" id="CAB4018293.1"/>
    </source>
</evidence>